<keyword evidence="2" id="KW-1185">Reference proteome</keyword>
<reference evidence="1 2" key="1">
    <citation type="submission" date="2019-02" db="EMBL/GenBank/DDBJ databases">
        <title>Deep-cultivation of Planctomycetes and their phenomic and genomic characterization uncovers novel biology.</title>
        <authorList>
            <person name="Wiegand S."/>
            <person name="Jogler M."/>
            <person name="Boedeker C."/>
            <person name="Pinto D."/>
            <person name="Vollmers J."/>
            <person name="Rivas-Marin E."/>
            <person name="Kohn T."/>
            <person name="Peeters S.H."/>
            <person name="Heuer A."/>
            <person name="Rast P."/>
            <person name="Oberbeckmann S."/>
            <person name="Bunk B."/>
            <person name="Jeske O."/>
            <person name="Meyerdierks A."/>
            <person name="Storesund J.E."/>
            <person name="Kallscheuer N."/>
            <person name="Luecker S."/>
            <person name="Lage O.M."/>
            <person name="Pohl T."/>
            <person name="Merkel B.J."/>
            <person name="Hornburger P."/>
            <person name="Mueller R.-W."/>
            <person name="Bruemmer F."/>
            <person name="Labrenz M."/>
            <person name="Spormann A.M."/>
            <person name="Op Den Camp H."/>
            <person name="Overmann J."/>
            <person name="Amann R."/>
            <person name="Jetten M.S.M."/>
            <person name="Mascher T."/>
            <person name="Medema M.H."/>
            <person name="Devos D.P."/>
            <person name="Kaster A.-K."/>
            <person name="Ovreas L."/>
            <person name="Rohde M."/>
            <person name="Galperin M.Y."/>
            <person name="Jogler C."/>
        </authorList>
    </citation>
    <scope>NUCLEOTIDE SEQUENCE [LARGE SCALE GENOMIC DNA]</scope>
    <source>
        <strain evidence="1 2">CA13</strain>
    </source>
</reference>
<dbReference type="AlphaFoldDB" id="A0A5C5ZEA0"/>
<comment type="caution">
    <text evidence="1">The sequence shown here is derived from an EMBL/GenBank/DDBJ whole genome shotgun (WGS) entry which is preliminary data.</text>
</comment>
<sequence length="168" mass="18846">MPERHSLRLANMSSTKIHRQTLACVFEVPQLSAKRLRIWELTTNHCRRLRVVSTRSACYARQPTSIRVALPQPSIKLISDVSAKRGEKVMSDLQISVHDNGTDQRGPGVDYPFVKTNHRSSVASDGYPKSRPFDCRFRGSDHGRASHHGKHQCIKSVSNKTVVGQVFG</sequence>
<protein>
    <submittedName>
        <fullName evidence="1">Uncharacterized protein</fullName>
    </submittedName>
</protein>
<name>A0A5C5ZEA0_9BACT</name>
<evidence type="ECO:0000313" key="1">
    <source>
        <dbReference type="EMBL" id="TWT85171.1"/>
    </source>
</evidence>
<evidence type="ECO:0000313" key="2">
    <source>
        <dbReference type="Proteomes" id="UP000315010"/>
    </source>
</evidence>
<organism evidence="1 2">
    <name type="scientific">Novipirellula herctigrandis</name>
    <dbReference type="NCBI Taxonomy" id="2527986"/>
    <lineage>
        <taxon>Bacteria</taxon>
        <taxon>Pseudomonadati</taxon>
        <taxon>Planctomycetota</taxon>
        <taxon>Planctomycetia</taxon>
        <taxon>Pirellulales</taxon>
        <taxon>Pirellulaceae</taxon>
        <taxon>Novipirellula</taxon>
    </lineage>
</organism>
<accession>A0A5C5ZEA0</accession>
<proteinExistence type="predicted"/>
<gene>
    <name evidence="1" type="ORF">CA13_66530</name>
</gene>
<dbReference type="Proteomes" id="UP000315010">
    <property type="component" value="Unassembled WGS sequence"/>
</dbReference>
<dbReference type="EMBL" id="SJPJ01000001">
    <property type="protein sequence ID" value="TWT85171.1"/>
    <property type="molecule type" value="Genomic_DNA"/>
</dbReference>